<protein>
    <submittedName>
        <fullName evidence="2">SpoIID/LytB protein</fullName>
    </submittedName>
</protein>
<evidence type="ECO:0000313" key="2">
    <source>
        <dbReference type="EMBL" id="EKE26995.1"/>
    </source>
</evidence>
<feature type="domain" description="Sporulation stage II protein D amidase enhancer LytB N-terminal" evidence="1">
    <location>
        <begin position="146"/>
        <end position="240"/>
    </location>
</feature>
<feature type="non-terminal residue" evidence="2">
    <location>
        <position position="1"/>
    </location>
</feature>
<evidence type="ECO:0000259" key="1">
    <source>
        <dbReference type="Pfam" id="PF08486"/>
    </source>
</evidence>
<proteinExistence type="predicted"/>
<gene>
    <name evidence="2" type="ORF">ACD_4C00090G0001</name>
</gene>
<organism evidence="2">
    <name type="scientific">uncultured bacterium</name>
    <name type="common">gcode 4</name>
    <dbReference type="NCBI Taxonomy" id="1234023"/>
    <lineage>
        <taxon>Bacteria</taxon>
        <taxon>environmental samples</taxon>
    </lineage>
</organism>
<name>K2GUI3_9BACT</name>
<dbReference type="Pfam" id="PF08486">
    <property type="entry name" value="SpoIID"/>
    <property type="match status" value="1"/>
</dbReference>
<accession>K2GUI3</accession>
<reference evidence="2" key="1">
    <citation type="journal article" date="2012" name="Science">
        <title>Fermentation, hydrogen, and sulfur metabolism in multiple uncultivated bacterial phyla.</title>
        <authorList>
            <person name="Wrighton K.C."/>
            <person name="Thomas B.C."/>
            <person name="Sharon I."/>
            <person name="Miller C.S."/>
            <person name="Castelle C.J."/>
            <person name="VerBerkmoes N.C."/>
            <person name="Wilkins M.J."/>
            <person name="Hettich R.L."/>
            <person name="Lipton M.S."/>
            <person name="Williams K.H."/>
            <person name="Long P.E."/>
            <person name="Banfield J.F."/>
        </authorList>
    </citation>
    <scope>NUCLEOTIDE SEQUENCE [LARGE SCALE GENOMIC DNA]</scope>
</reference>
<dbReference type="InterPro" id="IPR013693">
    <property type="entry name" value="SpoIID/LytB_N"/>
</dbReference>
<comment type="caution">
    <text evidence="2">The sequence shown here is derived from an EMBL/GenBank/DDBJ whole genome shotgun (WGS) entry which is preliminary data.</text>
</comment>
<dbReference type="AlphaFoldDB" id="K2GUI3"/>
<sequence length="346" mass="41207">ACPWVNIHEILWDLRYFGKQYTSNLSYISNPNIRLTSSVNLAKWPNVKIKLSYTWSKISIKSFSNEKMKISLLNKSWYIWWTLSFEAKWTNAIRLFYWNKTFSLPNLKISSTILEIPSWSRKPAWDTSNQYNDNKFRGSLFVYNDNGKLTVVNELPMEDYIKWLGEVSNNENTEKAKTIIVAARSYATWYTSPANRKFPGKYYDWSDNPDEFQKYLGYSFESRSPNLTKLVDETNNIVIKFDGKLIKPWYFNQSNGATKSHVQYCEERKINWSYPKNMVCEDIPYLQTVIDPAGNNVEWFKWHWVWISWAWAKYLAEFENYKYDEIIRYFLKGVTVEKNNSILTLK</sequence>
<dbReference type="EMBL" id="AMFJ01000606">
    <property type="protein sequence ID" value="EKE26995.1"/>
    <property type="molecule type" value="Genomic_DNA"/>
</dbReference>